<organism evidence="1 2">
    <name type="scientific">Lyngbya confervoides BDU141951</name>
    <dbReference type="NCBI Taxonomy" id="1574623"/>
    <lineage>
        <taxon>Bacteria</taxon>
        <taxon>Bacillati</taxon>
        <taxon>Cyanobacteriota</taxon>
        <taxon>Cyanophyceae</taxon>
        <taxon>Oscillatoriophycideae</taxon>
        <taxon>Oscillatoriales</taxon>
        <taxon>Microcoleaceae</taxon>
        <taxon>Lyngbya</taxon>
    </lineage>
</organism>
<sequence length="110" mass="12405">MIGSPLRGHVQENQFKGEALAIAWGGNPWDEIPTAEFTWDQQGHLKLDQGKVVISKRERDTVIDWILFSQASLDVSAFYPYAQARMTQPEQLCDWPKLPASNHEKAAIAL</sequence>
<evidence type="ECO:0000313" key="1">
    <source>
        <dbReference type="EMBL" id="MCM1984245.1"/>
    </source>
</evidence>
<accession>A0ABD4T6Q9</accession>
<dbReference type="RefSeq" id="WP_201277478.1">
    <property type="nucleotide sequence ID" value="NZ_JTHE03000089.1"/>
</dbReference>
<comment type="caution">
    <text evidence="1">The sequence shown here is derived from an EMBL/GenBank/DDBJ whole genome shotgun (WGS) entry which is preliminary data.</text>
</comment>
<gene>
    <name evidence="1" type="ORF">QQ91_0015575</name>
</gene>
<keyword evidence="2" id="KW-1185">Reference proteome</keyword>
<reference evidence="1 2" key="1">
    <citation type="journal article" date="2015" name="Genome Announc.">
        <title>Draft Genome Sequence of Filamentous Marine Cyanobacterium Lyngbya confervoides Strain BDU141951.</title>
        <authorList>
            <person name="Chandrababunaidu M.M."/>
            <person name="Sen D."/>
            <person name="Tripathy S."/>
        </authorList>
    </citation>
    <scope>NUCLEOTIDE SEQUENCE [LARGE SCALE GENOMIC DNA]</scope>
    <source>
        <strain evidence="1 2">BDU141951</strain>
    </source>
</reference>
<protein>
    <submittedName>
        <fullName evidence="1">Uncharacterized protein</fullName>
    </submittedName>
</protein>
<proteinExistence type="predicted"/>
<dbReference type="Proteomes" id="UP000031561">
    <property type="component" value="Unassembled WGS sequence"/>
</dbReference>
<dbReference type="EMBL" id="JTHE03000089">
    <property type="protein sequence ID" value="MCM1984245.1"/>
    <property type="molecule type" value="Genomic_DNA"/>
</dbReference>
<name>A0ABD4T6Q9_9CYAN</name>
<dbReference type="AlphaFoldDB" id="A0ABD4T6Q9"/>
<evidence type="ECO:0000313" key="2">
    <source>
        <dbReference type="Proteomes" id="UP000031561"/>
    </source>
</evidence>